<reference evidence="3 4" key="1">
    <citation type="submission" date="2016-11" db="EMBL/GenBank/DDBJ databases">
        <authorList>
            <person name="Varghese N."/>
            <person name="Submissions S."/>
        </authorList>
    </citation>
    <scope>NUCLEOTIDE SEQUENCE [LARGE SCALE GENOMIC DNA]</scope>
    <source>
        <strain evidence="3 4">DSM 28249</strain>
    </source>
</reference>
<keyword evidence="4" id="KW-1185">Reference proteome</keyword>
<dbReference type="AlphaFoldDB" id="A0A1M7F8Q8"/>
<dbReference type="Proteomes" id="UP000322545">
    <property type="component" value="Unassembled WGS sequence"/>
</dbReference>
<organism evidence="3 4">
    <name type="scientific">Roseovarius litoreus</name>
    <dbReference type="NCBI Taxonomy" id="1155722"/>
    <lineage>
        <taxon>Bacteria</taxon>
        <taxon>Pseudomonadati</taxon>
        <taxon>Pseudomonadota</taxon>
        <taxon>Alphaproteobacteria</taxon>
        <taxon>Rhodobacterales</taxon>
        <taxon>Roseobacteraceae</taxon>
        <taxon>Roseovarius</taxon>
    </lineage>
</organism>
<sequence length="107" mass="11869">MRDRDQGQDRAQDDAAEMAQEVRALRDEVHQLNAHRFVRIHNSIPRLLAFNFARGLVFGLGTVLGASVLLSAVAWSLSQVEFLPIIGEWVSQIARQMEEAAGQSGAR</sequence>
<keyword evidence="2" id="KW-0812">Transmembrane</keyword>
<name>A0A1M7F8Q8_9RHOB</name>
<proteinExistence type="predicted"/>
<dbReference type="Pfam" id="PF18910">
    <property type="entry name" value="DUF5665"/>
    <property type="match status" value="1"/>
</dbReference>
<keyword evidence="2" id="KW-1133">Transmembrane helix</keyword>
<keyword evidence="2" id="KW-0472">Membrane</keyword>
<dbReference type="InterPro" id="IPR043723">
    <property type="entry name" value="DUF5665"/>
</dbReference>
<evidence type="ECO:0000256" key="1">
    <source>
        <dbReference type="SAM" id="Coils"/>
    </source>
</evidence>
<gene>
    <name evidence="3" type="ORF">SAMN05443432_10496</name>
</gene>
<protein>
    <submittedName>
        <fullName evidence="3">Uncharacterized protein</fullName>
    </submittedName>
</protein>
<keyword evidence="1" id="KW-0175">Coiled coil</keyword>
<feature type="transmembrane region" description="Helical" evidence="2">
    <location>
        <begin position="56"/>
        <end position="77"/>
    </location>
</feature>
<evidence type="ECO:0000313" key="4">
    <source>
        <dbReference type="Proteomes" id="UP000322545"/>
    </source>
</evidence>
<evidence type="ECO:0000256" key="2">
    <source>
        <dbReference type="SAM" id="Phobius"/>
    </source>
</evidence>
<feature type="coiled-coil region" evidence="1">
    <location>
        <begin position="8"/>
        <end position="35"/>
    </location>
</feature>
<dbReference type="EMBL" id="FRCB01000004">
    <property type="protein sequence ID" value="SHM00462.1"/>
    <property type="molecule type" value="Genomic_DNA"/>
</dbReference>
<dbReference type="RefSeq" id="WP_149779296.1">
    <property type="nucleotide sequence ID" value="NZ_FRCB01000004.1"/>
</dbReference>
<accession>A0A1M7F8Q8</accession>
<evidence type="ECO:0000313" key="3">
    <source>
        <dbReference type="EMBL" id="SHM00462.1"/>
    </source>
</evidence>